<protein>
    <submittedName>
        <fullName evidence="3">Uncharacterized protein</fullName>
    </submittedName>
</protein>
<evidence type="ECO:0000313" key="4">
    <source>
        <dbReference type="Proteomes" id="UP000325598"/>
    </source>
</evidence>
<dbReference type="RefSeq" id="WP_152104672.1">
    <property type="nucleotide sequence ID" value="NZ_BLAG01000010.1"/>
</dbReference>
<feature type="region of interest" description="Disordered" evidence="1">
    <location>
        <begin position="1"/>
        <end position="20"/>
    </location>
</feature>
<feature type="compositionally biased region" description="Basic and acidic residues" evidence="1">
    <location>
        <begin position="1"/>
        <end position="14"/>
    </location>
</feature>
<evidence type="ECO:0000256" key="2">
    <source>
        <dbReference type="SAM" id="Phobius"/>
    </source>
</evidence>
<name>A0A5J4LGY7_9ACTN</name>
<keyword evidence="2" id="KW-1133">Transmembrane helix</keyword>
<dbReference type="Proteomes" id="UP000325598">
    <property type="component" value="Unassembled WGS sequence"/>
</dbReference>
<reference evidence="3 4" key="1">
    <citation type="submission" date="2019-10" db="EMBL/GenBank/DDBJ databases">
        <title>Whole genome shotgun sequence of Streptomyces angustmyceticus NBRC 3934.</title>
        <authorList>
            <person name="Hosoyama A."/>
            <person name="Ichikawa N."/>
            <person name="Kimura A."/>
            <person name="Kitahashi Y."/>
            <person name="Komaki H."/>
            <person name="Uohara A."/>
        </authorList>
    </citation>
    <scope>NUCLEOTIDE SEQUENCE [LARGE SCALE GENOMIC DNA]</scope>
    <source>
        <strain evidence="3 4">NBRC 3934</strain>
    </source>
</reference>
<sequence>MSGLPDRKEAEVRRMLSGPHPLVPPDLADRALARGRRLLARRRLLRRLGRLCALLALAALAWAVLAHGGPAPPARTTPPAEGW</sequence>
<organism evidence="3 4">
    <name type="scientific">Streptomyces angustmyceticus</name>
    <dbReference type="NCBI Taxonomy" id="285578"/>
    <lineage>
        <taxon>Bacteria</taxon>
        <taxon>Bacillati</taxon>
        <taxon>Actinomycetota</taxon>
        <taxon>Actinomycetes</taxon>
        <taxon>Kitasatosporales</taxon>
        <taxon>Streptomycetaceae</taxon>
        <taxon>Streptomyces</taxon>
    </lineage>
</organism>
<evidence type="ECO:0000256" key="1">
    <source>
        <dbReference type="SAM" id="MobiDB-lite"/>
    </source>
</evidence>
<dbReference type="AlphaFoldDB" id="A0A5J4LGY7"/>
<keyword evidence="2" id="KW-0472">Membrane</keyword>
<accession>A0A5J4LGY7</accession>
<feature type="transmembrane region" description="Helical" evidence="2">
    <location>
        <begin position="44"/>
        <end position="65"/>
    </location>
</feature>
<keyword evidence="2" id="KW-0812">Transmembrane</keyword>
<evidence type="ECO:0000313" key="3">
    <source>
        <dbReference type="EMBL" id="GES31141.1"/>
    </source>
</evidence>
<proteinExistence type="predicted"/>
<dbReference type="GeneID" id="96751830"/>
<keyword evidence="4" id="KW-1185">Reference proteome</keyword>
<comment type="caution">
    <text evidence="3">The sequence shown here is derived from an EMBL/GenBank/DDBJ whole genome shotgun (WGS) entry which is preliminary data.</text>
</comment>
<gene>
    <name evidence="3" type="ORF">San01_36280</name>
</gene>
<dbReference type="EMBL" id="BLAG01000010">
    <property type="protein sequence ID" value="GES31141.1"/>
    <property type="molecule type" value="Genomic_DNA"/>
</dbReference>